<organism evidence="2 3">
    <name type="scientific">Naumannella halotolerans</name>
    <dbReference type="NCBI Taxonomy" id="993414"/>
    <lineage>
        <taxon>Bacteria</taxon>
        <taxon>Bacillati</taxon>
        <taxon>Actinomycetota</taxon>
        <taxon>Actinomycetes</taxon>
        <taxon>Propionibacteriales</taxon>
        <taxon>Propionibacteriaceae</taxon>
        <taxon>Naumannella</taxon>
    </lineage>
</organism>
<accession>A0A4R7J1B5</accession>
<dbReference type="Proteomes" id="UP000295371">
    <property type="component" value="Unassembled WGS sequence"/>
</dbReference>
<dbReference type="EMBL" id="SOAW01000002">
    <property type="protein sequence ID" value="TDT30890.1"/>
    <property type="molecule type" value="Genomic_DNA"/>
</dbReference>
<sequence>MTTPRLRDVALITANDSLMIRFQFDNLDISAGTLLFGVFASSQDGTRSFQYGIKYLDAERIAYFVFDHASPNQQNWRDIEPTRSQTEVLAPFPVAEFDQLGPNPSLLAYVNVDGRDTQTESARHTHHLTQAPGTPTSTPGGYLTGVSALSREMAFGV</sequence>
<protein>
    <submittedName>
        <fullName evidence="2">Uncharacterized protein</fullName>
    </submittedName>
</protein>
<reference evidence="2 3" key="1">
    <citation type="submission" date="2019-03" db="EMBL/GenBank/DDBJ databases">
        <title>Genomic Encyclopedia of Archaeal and Bacterial Type Strains, Phase II (KMG-II): from individual species to whole genera.</title>
        <authorList>
            <person name="Goeker M."/>
        </authorList>
    </citation>
    <scope>NUCLEOTIDE SEQUENCE [LARGE SCALE GENOMIC DNA]</scope>
    <source>
        <strain evidence="2 3">DSM 24323</strain>
    </source>
</reference>
<gene>
    <name evidence="2" type="ORF">CLV29_2297</name>
</gene>
<evidence type="ECO:0000256" key="1">
    <source>
        <dbReference type="SAM" id="MobiDB-lite"/>
    </source>
</evidence>
<evidence type="ECO:0000313" key="3">
    <source>
        <dbReference type="Proteomes" id="UP000295371"/>
    </source>
</evidence>
<evidence type="ECO:0000313" key="2">
    <source>
        <dbReference type="EMBL" id="TDT30890.1"/>
    </source>
</evidence>
<keyword evidence="3" id="KW-1185">Reference proteome</keyword>
<comment type="caution">
    <text evidence="2">The sequence shown here is derived from an EMBL/GenBank/DDBJ whole genome shotgun (WGS) entry which is preliminary data.</text>
</comment>
<feature type="region of interest" description="Disordered" evidence="1">
    <location>
        <begin position="118"/>
        <end position="140"/>
    </location>
</feature>
<name>A0A4R7J1B5_9ACTN</name>
<dbReference type="AlphaFoldDB" id="A0A4R7J1B5"/>
<dbReference type="RefSeq" id="WP_166649243.1">
    <property type="nucleotide sequence ID" value="NZ_SOAW01000002.1"/>
</dbReference>
<proteinExistence type="predicted"/>